<dbReference type="AlphaFoldDB" id="A0A426YDT7"/>
<dbReference type="Proteomes" id="UP000287651">
    <property type="component" value="Unassembled WGS sequence"/>
</dbReference>
<sequence length="105" mass="11802">SDALRTILKEEGWKGLYRGIGPSLLLVCNLLFVDSKSKLFQFSISFTVLVTHGAIQFTAYEELRKLATYMKDKGGKANITDGDTLLVIFSLMCLGSRHYSLNMYK</sequence>
<keyword evidence="7 8" id="KW-0472">Membrane</keyword>
<evidence type="ECO:0000256" key="7">
    <source>
        <dbReference type="ARBA" id="ARBA00023136"/>
    </source>
</evidence>
<feature type="transmembrane region" description="Helical" evidence="8">
    <location>
        <begin position="15"/>
        <end position="33"/>
    </location>
</feature>
<comment type="caution">
    <text evidence="9">The sequence shown here is derived from an EMBL/GenBank/DDBJ whole genome shotgun (WGS) entry which is preliminary data.</text>
</comment>
<dbReference type="GO" id="GO:0006862">
    <property type="term" value="P:nucleotide transport"/>
    <property type="evidence" value="ECO:0007669"/>
    <property type="project" value="InterPro"/>
</dbReference>
<evidence type="ECO:0000256" key="1">
    <source>
        <dbReference type="ARBA" id="ARBA00004141"/>
    </source>
</evidence>
<dbReference type="InterPro" id="IPR044712">
    <property type="entry name" value="SLC25A32-like"/>
</dbReference>
<accession>A0A426YDT7</accession>
<comment type="similarity">
    <text evidence="2">Belongs to the mitochondrial carrier (TC 2.A.29) family.</text>
</comment>
<keyword evidence="4 8" id="KW-0812">Transmembrane</keyword>
<evidence type="ECO:0000313" key="10">
    <source>
        <dbReference type="Proteomes" id="UP000287651"/>
    </source>
</evidence>
<dbReference type="Pfam" id="PF00153">
    <property type="entry name" value="Mito_carr"/>
    <property type="match status" value="1"/>
</dbReference>
<dbReference type="GO" id="GO:0016020">
    <property type="term" value="C:membrane"/>
    <property type="evidence" value="ECO:0007669"/>
    <property type="project" value="UniProtKB-SubCell"/>
</dbReference>
<evidence type="ECO:0000256" key="6">
    <source>
        <dbReference type="ARBA" id="ARBA00022989"/>
    </source>
</evidence>
<evidence type="ECO:0000256" key="8">
    <source>
        <dbReference type="SAM" id="Phobius"/>
    </source>
</evidence>
<evidence type="ECO:0000256" key="4">
    <source>
        <dbReference type="ARBA" id="ARBA00022692"/>
    </source>
</evidence>
<organism evidence="9 10">
    <name type="scientific">Ensete ventricosum</name>
    <name type="common">Abyssinian banana</name>
    <name type="synonym">Musa ensete</name>
    <dbReference type="NCBI Taxonomy" id="4639"/>
    <lineage>
        <taxon>Eukaryota</taxon>
        <taxon>Viridiplantae</taxon>
        <taxon>Streptophyta</taxon>
        <taxon>Embryophyta</taxon>
        <taxon>Tracheophyta</taxon>
        <taxon>Spermatophyta</taxon>
        <taxon>Magnoliopsida</taxon>
        <taxon>Liliopsida</taxon>
        <taxon>Zingiberales</taxon>
        <taxon>Musaceae</taxon>
        <taxon>Ensete</taxon>
    </lineage>
</organism>
<dbReference type="GO" id="GO:0055085">
    <property type="term" value="P:transmembrane transport"/>
    <property type="evidence" value="ECO:0007669"/>
    <property type="project" value="InterPro"/>
</dbReference>
<keyword evidence="6 8" id="KW-1133">Transmembrane helix</keyword>
<dbReference type="PANTHER" id="PTHR45683">
    <property type="entry name" value="MITOCHONDRIAL NICOTINAMIDE ADENINE DINUCLEOTIDE TRANSPORTER 1-RELATED-RELATED"/>
    <property type="match status" value="1"/>
</dbReference>
<comment type="subcellular location">
    <subcellularLocation>
        <location evidence="1">Membrane</location>
        <topology evidence="1">Multi-pass membrane protein</topology>
    </subcellularLocation>
</comment>
<keyword evidence="5" id="KW-0677">Repeat</keyword>
<evidence type="ECO:0000256" key="2">
    <source>
        <dbReference type="ARBA" id="ARBA00006375"/>
    </source>
</evidence>
<keyword evidence="3" id="KW-0813">Transport</keyword>
<reference evidence="9 10" key="1">
    <citation type="journal article" date="2014" name="Agronomy (Basel)">
        <title>A Draft Genome Sequence for Ensete ventricosum, the Drought-Tolerant Tree Against Hunger.</title>
        <authorList>
            <person name="Harrison J."/>
            <person name="Moore K.A."/>
            <person name="Paszkiewicz K."/>
            <person name="Jones T."/>
            <person name="Grant M."/>
            <person name="Ambacheew D."/>
            <person name="Muzemil S."/>
            <person name="Studholme D.J."/>
        </authorList>
    </citation>
    <scope>NUCLEOTIDE SEQUENCE [LARGE SCALE GENOMIC DNA]</scope>
</reference>
<protein>
    <submittedName>
        <fullName evidence="9">Uncharacterized protein</fullName>
    </submittedName>
</protein>
<feature type="transmembrane region" description="Helical" evidence="8">
    <location>
        <begin position="39"/>
        <end position="60"/>
    </location>
</feature>
<dbReference type="InterPro" id="IPR018108">
    <property type="entry name" value="MCP_transmembrane"/>
</dbReference>
<feature type="non-terminal residue" evidence="9">
    <location>
        <position position="1"/>
    </location>
</feature>
<proteinExistence type="inferred from homology"/>
<dbReference type="Gene3D" id="1.50.40.10">
    <property type="entry name" value="Mitochondrial carrier domain"/>
    <property type="match status" value="1"/>
</dbReference>
<evidence type="ECO:0000256" key="5">
    <source>
        <dbReference type="ARBA" id="ARBA00022737"/>
    </source>
</evidence>
<evidence type="ECO:0000313" key="9">
    <source>
        <dbReference type="EMBL" id="RRT49901.1"/>
    </source>
</evidence>
<name>A0A426YDT7_ENSVE</name>
<dbReference type="SUPFAM" id="SSF103506">
    <property type="entry name" value="Mitochondrial carrier"/>
    <property type="match status" value="1"/>
</dbReference>
<dbReference type="InterPro" id="IPR023395">
    <property type="entry name" value="MCP_dom_sf"/>
</dbReference>
<evidence type="ECO:0000256" key="3">
    <source>
        <dbReference type="ARBA" id="ARBA00022448"/>
    </source>
</evidence>
<dbReference type="EMBL" id="AMZH03013052">
    <property type="protein sequence ID" value="RRT49901.1"/>
    <property type="molecule type" value="Genomic_DNA"/>
</dbReference>
<gene>
    <name evidence="9" type="ORF">B296_00052055</name>
</gene>